<name>A0A4S3JKJ3_9EURO</name>
<organism evidence="1 2">
    <name type="scientific">Aspergillus tanneri</name>
    <dbReference type="NCBI Taxonomy" id="1220188"/>
    <lineage>
        <taxon>Eukaryota</taxon>
        <taxon>Fungi</taxon>
        <taxon>Dikarya</taxon>
        <taxon>Ascomycota</taxon>
        <taxon>Pezizomycotina</taxon>
        <taxon>Eurotiomycetes</taxon>
        <taxon>Eurotiomycetidae</taxon>
        <taxon>Eurotiales</taxon>
        <taxon>Aspergillaceae</taxon>
        <taxon>Aspergillus</taxon>
        <taxon>Aspergillus subgen. Circumdati</taxon>
    </lineage>
</organism>
<protein>
    <submittedName>
        <fullName evidence="1">Uncharacterized protein</fullName>
    </submittedName>
</protein>
<comment type="caution">
    <text evidence="1">The sequence shown here is derived from an EMBL/GenBank/DDBJ whole genome shotgun (WGS) entry which is preliminary data.</text>
</comment>
<dbReference type="Proteomes" id="UP000308092">
    <property type="component" value="Unassembled WGS sequence"/>
</dbReference>
<keyword evidence="2" id="KW-1185">Reference proteome</keyword>
<reference evidence="1 2" key="1">
    <citation type="submission" date="2019-03" db="EMBL/GenBank/DDBJ databases">
        <title>The genome sequence of a newly discovered highly antifungal drug resistant Aspergillus species, Aspergillus tanneri NIH 1004.</title>
        <authorList>
            <person name="Mounaud S."/>
            <person name="Singh I."/>
            <person name="Joardar V."/>
            <person name="Pakala S."/>
            <person name="Pakala S."/>
            <person name="Venepally P."/>
            <person name="Hoover J."/>
            <person name="Nierman W."/>
            <person name="Chung J."/>
            <person name="Losada L."/>
        </authorList>
    </citation>
    <scope>NUCLEOTIDE SEQUENCE [LARGE SCALE GENOMIC DNA]</scope>
    <source>
        <strain evidence="1 2">NIH1004</strain>
    </source>
</reference>
<dbReference type="AlphaFoldDB" id="A0A4S3JKJ3"/>
<dbReference type="VEuPathDB" id="FungiDB:EYZ11_006683"/>
<proteinExistence type="predicted"/>
<accession>A0A4S3JKJ3</accession>
<dbReference type="STRING" id="1220188.A0A4S3JKJ3"/>
<evidence type="ECO:0000313" key="2">
    <source>
        <dbReference type="Proteomes" id="UP000308092"/>
    </source>
</evidence>
<evidence type="ECO:0000313" key="1">
    <source>
        <dbReference type="EMBL" id="THC93831.1"/>
    </source>
</evidence>
<dbReference type="EMBL" id="SOSA01000241">
    <property type="protein sequence ID" value="THC93831.1"/>
    <property type="molecule type" value="Genomic_DNA"/>
</dbReference>
<sequence length="89" mass="10389">MIRSRIQAFEDKPDARRLKAIDTEMSVIMAAAEWSVYLEAEILYKSKEEVAEARLEPRVPELREDISRAYYITMNQEKHDVIGSEEDGR</sequence>
<gene>
    <name evidence="1" type="ORF">EYZ11_006683</name>
</gene>